<dbReference type="EMBL" id="JAVIJP010000013">
    <property type="protein sequence ID" value="KAL3645462.1"/>
    <property type="molecule type" value="Genomic_DNA"/>
</dbReference>
<gene>
    <name evidence="2" type="ORF">CASFOL_010642</name>
</gene>
<feature type="region of interest" description="Disordered" evidence="1">
    <location>
        <begin position="1"/>
        <end position="124"/>
    </location>
</feature>
<protein>
    <submittedName>
        <fullName evidence="2">Uncharacterized protein</fullName>
    </submittedName>
</protein>
<sequence length="124" mass="13614">MIPTSAFLLTNPNTLRKRRPPSSPTLQKFCHQPTTPRHHTTTPQPPPSPHLRHPHESLSPPPPPPSPHLRPSVPASQSRHHTTASTRKPLPDTASPASIVPVGHPLDPQPSLHSRPLLEALREN</sequence>
<reference evidence="3" key="1">
    <citation type="journal article" date="2024" name="IScience">
        <title>Strigolactones Initiate the Formation of Haustorium-like Structures in Castilleja.</title>
        <authorList>
            <person name="Buerger M."/>
            <person name="Peterson D."/>
            <person name="Chory J."/>
        </authorList>
    </citation>
    <scope>NUCLEOTIDE SEQUENCE [LARGE SCALE GENOMIC DNA]</scope>
</reference>
<name>A0ABD3DTT8_9LAMI</name>
<keyword evidence="3" id="KW-1185">Reference proteome</keyword>
<feature type="compositionally biased region" description="Pro residues" evidence="1">
    <location>
        <begin position="59"/>
        <end position="68"/>
    </location>
</feature>
<organism evidence="2 3">
    <name type="scientific">Castilleja foliolosa</name>
    <dbReference type="NCBI Taxonomy" id="1961234"/>
    <lineage>
        <taxon>Eukaryota</taxon>
        <taxon>Viridiplantae</taxon>
        <taxon>Streptophyta</taxon>
        <taxon>Embryophyta</taxon>
        <taxon>Tracheophyta</taxon>
        <taxon>Spermatophyta</taxon>
        <taxon>Magnoliopsida</taxon>
        <taxon>eudicotyledons</taxon>
        <taxon>Gunneridae</taxon>
        <taxon>Pentapetalae</taxon>
        <taxon>asterids</taxon>
        <taxon>lamiids</taxon>
        <taxon>Lamiales</taxon>
        <taxon>Orobanchaceae</taxon>
        <taxon>Pedicularideae</taxon>
        <taxon>Castillejinae</taxon>
        <taxon>Castilleja</taxon>
    </lineage>
</organism>
<evidence type="ECO:0000313" key="3">
    <source>
        <dbReference type="Proteomes" id="UP001632038"/>
    </source>
</evidence>
<evidence type="ECO:0000256" key="1">
    <source>
        <dbReference type="SAM" id="MobiDB-lite"/>
    </source>
</evidence>
<accession>A0ABD3DTT8</accession>
<dbReference type="AlphaFoldDB" id="A0ABD3DTT8"/>
<evidence type="ECO:0000313" key="2">
    <source>
        <dbReference type="EMBL" id="KAL3645462.1"/>
    </source>
</evidence>
<proteinExistence type="predicted"/>
<comment type="caution">
    <text evidence="2">The sequence shown here is derived from an EMBL/GenBank/DDBJ whole genome shotgun (WGS) entry which is preliminary data.</text>
</comment>
<dbReference type="Proteomes" id="UP001632038">
    <property type="component" value="Unassembled WGS sequence"/>
</dbReference>